<dbReference type="SUPFAM" id="SSF161070">
    <property type="entry name" value="SNF-like"/>
    <property type="match status" value="1"/>
</dbReference>
<proteinExistence type="predicted"/>
<organism evidence="2 3">
    <name type="scientific">Desulforamulus putei DSM 12395</name>
    <dbReference type="NCBI Taxonomy" id="1121429"/>
    <lineage>
        <taxon>Bacteria</taxon>
        <taxon>Bacillati</taxon>
        <taxon>Bacillota</taxon>
        <taxon>Clostridia</taxon>
        <taxon>Eubacteriales</taxon>
        <taxon>Peptococcaceae</taxon>
        <taxon>Desulforamulus</taxon>
    </lineage>
</organism>
<evidence type="ECO:0000313" key="3">
    <source>
        <dbReference type="Proteomes" id="UP000184148"/>
    </source>
</evidence>
<name>A0A1M5A6W2_9FIRM</name>
<keyword evidence="1" id="KW-1133">Transmembrane helix</keyword>
<protein>
    <submittedName>
        <fullName evidence="2">Neurotransmitter:Na+ symporter, NSS family</fullName>
    </submittedName>
</protein>
<keyword evidence="1" id="KW-0472">Membrane</keyword>
<dbReference type="OrthoDB" id="9762833at2"/>
<dbReference type="EMBL" id="FQUY01000016">
    <property type="protein sequence ID" value="SHF25894.1"/>
    <property type="molecule type" value="Genomic_DNA"/>
</dbReference>
<dbReference type="RefSeq" id="WP_143157060.1">
    <property type="nucleotide sequence ID" value="NZ_FQUY01000016.1"/>
</dbReference>
<sequence length="73" mass="7741">MVFPVKDTTIASLLAAFVTIPSAFAFNGVERARAQVNKGAAKPLGPWWGFLAKYIFTGVALFILVMGIVLGGI</sequence>
<gene>
    <name evidence="2" type="ORF">SAMN02745133_02191</name>
</gene>
<dbReference type="AlphaFoldDB" id="A0A1M5A6W2"/>
<evidence type="ECO:0000256" key="1">
    <source>
        <dbReference type="SAM" id="Phobius"/>
    </source>
</evidence>
<reference evidence="3" key="1">
    <citation type="submission" date="2016-11" db="EMBL/GenBank/DDBJ databases">
        <authorList>
            <person name="Varghese N."/>
            <person name="Submissions S."/>
        </authorList>
    </citation>
    <scope>NUCLEOTIDE SEQUENCE [LARGE SCALE GENOMIC DNA]</scope>
    <source>
        <strain evidence="3">DSM 12395</strain>
    </source>
</reference>
<feature type="transmembrane region" description="Helical" evidence="1">
    <location>
        <begin position="49"/>
        <end position="70"/>
    </location>
</feature>
<dbReference type="InterPro" id="IPR037272">
    <property type="entry name" value="SNS_sf"/>
</dbReference>
<keyword evidence="3" id="KW-1185">Reference proteome</keyword>
<accession>A0A1M5A6W2</accession>
<evidence type="ECO:0000313" key="2">
    <source>
        <dbReference type="EMBL" id="SHF25894.1"/>
    </source>
</evidence>
<keyword evidence="1" id="KW-0812">Transmembrane</keyword>
<dbReference type="Proteomes" id="UP000184148">
    <property type="component" value="Unassembled WGS sequence"/>
</dbReference>
<dbReference type="STRING" id="1121429.SAMN02745133_02191"/>